<feature type="compositionally biased region" description="Low complexity" evidence="2">
    <location>
        <begin position="1"/>
        <end position="22"/>
    </location>
</feature>
<accession>A0A7R9L021</accession>
<dbReference type="InterPro" id="IPR029304">
    <property type="entry name" value="AKAP2_C"/>
</dbReference>
<dbReference type="Pfam" id="PF15304">
    <property type="entry name" value="AKAP2_C"/>
    <property type="match status" value="1"/>
</dbReference>
<evidence type="ECO:0000256" key="1">
    <source>
        <dbReference type="ARBA" id="ARBA00023054"/>
    </source>
</evidence>
<evidence type="ECO:0000313" key="5">
    <source>
        <dbReference type="Proteomes" id="UP000759131"/>
    </source>
</evidence>
<keyword evidence="1" id="KW-0175">Coiled coil</keyword>
<protein>
    <recommendedName>
        <fullName evidence="3">A-kinase anchor protein 2 C-terminal domain-containing protein</fullName>
    </recommendedName>
</protein>
<evidence type="ECO:0000256" key="2">
    <source>
        <dbReference type="SAM" id="MobiDB-lite"/>
    </source>
</evidence>
<dbReference type="Proteomes" id="UP000759131">
    <property type="component" value="Unassembled WGS sequence"/>
</dbReference>
<feature type="region of interest" description="Disordered" evidence="2">
    <location>
        <begin position="1"/>
        <end position="40"/>
    </location>
</feature>
<dbReference type="AlphaFoldDB" id="A0A7R9L021"/>
<feature type="domain" description="A-kinase anchor protein 2 C-terminal" evidence="3">
    <location>
        <begin position="100"/>
        <end position="206"/>
    </location>
</feature>
<evidence type="ECO:0000259" key="3">
    <source>
        <dbReference type="Pfam" id="PF15304"/>
    </source>
</evidence>
<dbReference type="OrthoDB" id="6512841at2759"/>
<sequence>MSSSSLSSFNKISSSSSSASSSVNFPANCRKPSPTTLSPKKVNISMQRFIKSKGLIASKDSSLYSPFASLNGNGFTNKSSDDYYELKPPQFVKKDLTTIKRRVSAICKIQEELKLMKEREEELRWQRVRIVGVSQPNLNTLIDETDETIKVEESQPKDQQLLQRANSNPNLIEKSSEDLAAEEALRVGGPRRRIRMIEMWEKKIQKDVDIKN</sequence>
<reference evidence="4" key="1">
    <citation type="submission" date="2020-11" db="EMBL/GenBank/DDBJ databases">
        <authorList>
            <person name="Tran Van P."/>
        </authorList>
    </citation>
    <scope>NUCLEOTIDE SEQUENCE</scope>
</reference>
<evidence type="ECO:0000313" key="4">
    <source>
        <dbReference type="EMBL" id="CAD7632682.1"/>
    </source>
</evidence>
<proteinExistence type="predicted"/>
<name>A0A7R9L021_9ACAR</name>
<keyword evidence="5" id="KW-1185">Reference proteome</keyword>
<organism evidence="4">
    <name type="scientific">Medioppia subpectinata</name>
    <dbReference type="NCBI Taxonomy" id="1979941"/>
    <lineage>
        <taxon>Eukaryota</taxon>
        <taxon>Metazoa</taxon>
        <taxon>Ecdysozoa</taxon>
        <taxon>Arthropoda</taxon>
        <taxon>Chelicerata</taxon>
        <taxon>Arachnida</taxon>
        <taxon>Acari</taxon>
        <taxon>Acariformes</taxon>
        <taxon>Sarcoptiformes</taxon>
        <taxon>Oribatida</taxon>
        <taxon>Brachypylina</taxon>
        <taxon>Oppioidea</taxon>
        <taxon>Oppiidae</taxon>
        <taxon>Medioppia</taxon>
    </lineage>
</organism>
<dbReference type="EMBL" id="OC865948">
    <property type="protein sequence ID" value="CAD7632682.1"/>
    <property type="molecule type" value="Genomic_DNA"/>
</dbReference>
<dbReference type="EMBL" id="CAJPIZ010011373">
    <property type="protein sequence ID" value="CAG2113112.1"/>
    <property type="molecule type" value="Genomic_DNA"/>
</dbReference>
<gene>
    <name evidence="4" type="ORF">OSB1V03_LOCUS13084</name>
</gene>